<protein>
    <submittedName>
        <fullName evidence="1">Uncharacterized protein</fullName>
    </submittedName>
</protein>
<keyword evidence="2" id="KW-1185">Reference proteome</keyword>
<dbReference type="AlphaFoldDB" id="A0ABD1X4Z8"/>
<accession>A0ABD1X4Z8</accession>
<name>A0ABD1X4Z8_9LAMI</name>
<sequence>MANPQLHCKSHKCILVAPVLSSSPSRGTTIYLTQLTNVFLHSCFNLQEMMQDLDSERRMGCRVKTRGGPKHCIHVRIWSYLASPFPQSFPFPSKYPNLKQLGYPFQILNVVPRDFFTEPSRSFLPQGHQQYWKLIESHCQHFKNVESS</sequence>
<gene>
    <name evidence="1" type="ORF">Fot_00329</name>
</gene>
<evidence type="ECO:0000313" key="1">
    <source>
        <dbReference type="EMBL" id="KAL2555590.1"/>
    </source>
</evidence>
<dbReference type="EMBL" id="JBFOLJ010000001">
    <property type="protein sequence ID" value="KAL2555590.1"/>
    <property type="molecule type" value="Genomic_DNA"/>
</dbReference>
<organism evidence="1 2">
    <name type="scientific">Forsythia ovata</name>
    <dbReference type="NCBI Taxonomy" id="205694"/>
    <lineage>
        <taxon>Eukaryota</taxon>
        <taxon>Viridiplantae</taxon>
        <taxon>Streptophyta</taxon>
        <taxon>Embryophyta</taxon>
        <taxon>Tracheophyta</taxon>
        <taxon>Spermatophyta</taxon>
        <taxon>Magnoliopsida</taxon>
        <taxon>eudicotyledons</taxon>
        <taxon>Gunneridae</taxon>
        <taxon>Pentapetalae</taxon>
        <taxon>asterids</taxon>
        <taxon>lamiids</taxon>
        <taxon>Lamiales</taxon>
        <taxon>Oleaceae</taxon>
        <taxon>Forsythieae</taxon>
        <taxon>Forsythia</taxon>
    </lineage>
</organism>
<evidence type="ECO:0000313" key="2">
    <source>
        <dbReference type="Proteomes" id="UP001604277"/>
    </source>
</evidence>
<dbReference type="Proteomes" id="UP001604277">
    <property type="component" value="Unassembled WGS sequence"/>
</dbReference>
<reference evidence="2" key="1">
    <citation type="submission" date="2024-07" db="EMBL/GenBank/DDBJ databases">
        <title>Two chromosome-level genome assemblies of Korean endemic species Abeliophyllum distichum and Forsythia ovata (Oleaceae).</title>
        <authorList>
            <person name="Jang H."/>
        </authorList>
    </citation>
    <scope>NUCLEOTIDE SEQUENCE [LARGE SCALE GENOMIC DNA]</scope>
</reference>
<proteinExistence type="predicted"/>
<comment type="caution">
    <text evidence="1">The sequence shown here is derived from an EMBL/GenBank/DDBJ whole genome shotgun (WGS) entry which is preliminary data.</text>
</comment>